<evidence type="ECO:0000313" key="3">
    <source>
        <dbReference type="Proteomes" id="UP000053660"/>
    </source>
</evidence>
<proteinExistence type="predicted"/>
<dbReference type="Proteomes" id="UP000053660">
    <property type="component" value="Unassembled WGS sequence"/>
</dbReference>
<protein>
    <submittedName>
        <fullName evidence="2">Uncharacterized protein</fullName>
    </submittedName>
</protein>
<evidence type="ECO:0000313" key="2">
    <source>
        <dbReference type="EMBL" id="KHJ80720.1"/>
    </source>
</evidence>
<gene>
    <name evidence="2" type="ORF">OESDEN_19601</name>
</gene>
<feature type="region of interest" description="Disordered" evidence="1">
    <location>
        <begin position="100"/>
        <end position="119"/>
    </location>
</feature>
<sequence>MLQPYDGLSPTISLSVSVLLKLCYWSSPVKVNGQPSNVDIESVFIPEENNVSETTTHNQIAIPEKEIQRVLTYTDYSTTTPSMRDPNDFSLEAERRLINGKENYATDHSNYKEANDGYN</sequence>
<evidence type="ECO:0000256" key="1">
    <source>
        <dbReference type="SAM" id="MobiDB-lite"/>
    </source>
</evidence>
<name>A0A0B1SBZ2_OESDE</name>
<keyword evidence="3" id="KW-1185">Reference proteome</keyword>
<dbReference type="AlphaFoldDB" id="A0A0B1SBZ2"/>
<accession>A0A0B1SBZ2</accession>
<reference evidence="2 3" key="1">
    <citation type="submission" date="2014-03" db="EMBL/GenBank/DDBJ databases">
        <title>Draft genome of the hookworm Oesophagostomum dentatum.</title>
        <authorList>
            <person name="Mitreva M."/>
        </authorList>
    </citation>
    <scope>NUCLEOTIDE SEQUENCE [LARGE SCALE GENOMIC DNA]</scope>
    <source>
        <strain evidence="2 3">OD-Hann</strain>
    </source>
</reference>
<organism evidence="2 3">
    <name type="scientific">Oesophagostomum dentatum</name>
    <name type="common">Nodular worm</name>
    <dbReference type="NCBI Taxonomy" id="61180"/>
    <lineage>
        <taxon>Eukaryota</taxon>
        <taxon>Metazoa</taxon>
        <taxon>Ecdysozoa</taxon>
        <taxon>Nematoda</taxon>
        <taxon>Chromadorea</taxon>
        <taxon>Rhabditida</taxon>
        <taxon>Rhabditina</taxon>
        <taxon>Rhabditomorpha</taxon>
        <taxon>Strongyloidea</taxon>
        <taxon>Strongylidae</taxon>
        <taxon>Oesophagostomum</taxon>
    </lineage>
</organism>
<feature type="compositionally biased region" description="Basic and acidic residues" evidence="1">
    <location>
        <begin position="109"/>
        <end position="119"/>
    </location>
</feature>
<dbReference type="EMBL" id="KN599924">
    <property type="protein sequence ID" value="KHJ80720.1"/>
    <property type="molecule type" value="Genomic_DNA"/>
</dbReference>